<dbReference type="Pfam" id="PF00881">
    <property type="entry name" value="Nitroreductase"/>
    <property type="match status" value="1"/>
</dbReference>
<evidence type="ECO:0000256" key="5">
    <source>
        <dbReference type="ARBA" id="ARBA00023002"/>
    </source>
</evidence>
<dbReference type="InterPro" id="IPR000415">
    <property type="entry name" value="Nitroreductase-like"/>
</dbReference>
<proteinExistence type="inferred from homology"/>
<evidence type="ECO:0000256" key="3">
    <source>
        <dbReference type="ARBA" id="ARBA00022630"/>
    </source>
</evidence>
<name>A0ABQ5N1H7_9CLOT</name>
<keyword evidence="8" id="KW-1185">Reference proteome</keyword>
<dbReference type="RefSeq" id="WP_264848294.1">
    <property type="nucleotide sequence ID" value="NZ_BRXR01000001.1"/>
</dbReference>
<comment type="cofactor">
    <cofactor evidence="1">
        <name>FMN</name>
        <dbReference type="ChEBI" id="CHEBI:58210"/>
    </cofactor>
</comment>
<dbReference type="Gene3D" id="3.40.109.10">
    <property type="entry name" value="NADH Oxidase"/>
    <property type="match status" value="1"/>
</dbReference>
<keyword evidence="4" id="KW-0288">FMN</keyword>
<dbReference type="EMBL" id="BRXR01000001">
    <property type="protein sequence ID" value="GLC29016.1"/>
    <property type="molecule type" value="Genomic_DNA"/>
</dbReference>
<keyword evidence="5" id="KW-0560">Oxidoreductase</keyword>
<organism evidence="7 8">
    <name type="scientific">Clostridium omnivorum</name>
    <dbReference type="NCBI Taxonomy" id="1604902"/>
    <lineage>
        <taxon>Bacteria</taxon>
        <taxon>Bacillati</taxon>
        <taxon>Bacillota</taxon>
        <taxon>Clostridia</taxon>
        <taxon>Eubacteriales</taxon>
        <taxon>Clostridiaceae</taxon>
        <taxon>Clostridium</taxon>
    </lineage>
</organism>
<feature type="domain" description="Nitroreductase" evidence="6">
    <location>
        <begin position="8"/>
        <end position="154"/>
    </location>
</feature>
<dbReference type="SUPFAM" id="SSF55469">
    <property type="entry name" value="FMN-dependent nitroreductase-like"/>
    <property type="match status" value="1"/>
</dbReference>
<evidence type="ECO:0000256" key="2">
    <source>
        <dbReference type="ARBA" id="ARBA00007118"/>
    </source>
</evidence>
<dbReference type="PANTHER" id="PTHR43673">
    <property type="entry name" value="NAD(P)H NITROREDUCTASE YDGI-RELATED"/>
    <property type="match status" value="1"/>
</dbReference>
<evidence type="ECO:0000313" key="7">
    <source>
        <dbReference type="EMBL" id="GLC29016.1"/>
    </source>
</evidence>
<evidence type="ECO:0000313" key="8">
    <source>
        <dbReference type="Proteomes" id="UP001208567"/>
    </source>
</evidence>
<dbReference type="InterPro" id="IPR029479">
    <property type="entry name" value="Nitroreductase"/>
</dbReference>
<reference evidence="7 8" key="1">
    <citation type="journal article" date="2024" name="Int. J. Syst. Evol. Microbiol.">
        <title>Clostridium omnivorum sp. nov., isolated from anoxic soil under the treatment of reductive soil disinfestation.</title>
        <authorList>
            <person name="Ueki A."/>
            <person name="Tonouchi A."/>
            <person name="Kaku N."/>
            <person name="Honma S."/>
            <person name="Ueki K."/>
        </authorList>
    </citation>
    <scope>NUCLEOTIDE SEQUENCE [LARGE SCALE GENOMIC DNA]</scope>
    <source>
        <strain evidence="7 8">E14</strain>
    </source>
</reference>
<sequence length="175" mass="18799">MNTLDSIIKRKSVRSFNNEQISEEQLEKLIQAANAAPISGGGRADSARHIAVVQNVEVLKDLSDVVAKLVPIPSPNPLYGTKTLIVFSAPSNQFKAEQLDVALSAQNVSIAATGMGLNSVIMTGPVYAFNASEELKSKLNIPEGYTPYISIAVGNTDDTSVKTREFDDTNVSYIL</sequence>
<comment type="caution">
    <text evidence="7">The sequence shown here is derived from an EMBL/GenBank/DDBJ whole genome shotgun (WGS) entry which is preliminary data.</text>
</comment>
<comment type="similarity">
    <text evidence="2">Belongs to the nitroreductase family.</text>
</comment>
<dbReference type="CDD" id="cd02062">
    <property type="entry name" value="Nitro_FMN_reductase"/>
    <property type="match status" value="1"/>
</dbReference>
<keyword evidence="3" id="KW-0285">Flavoprotein</keyword>
<accession>A0ABQ5N1H7</accession>
<evidence type="ECO:0000256" key="4">
    <source>
        <dbReference type="ARBA" id="ARBA00022643"/>
    </source>
</evidence>
<gene>
    <name evidence="7" type="ORF">bsdE14_04260</name>
</gene>
<evidence type="ECO:0000259" key="6">
    <source>
        <dbReference type="Pfam" id="PF00881"/>
    </source>
</evidence>
<evidence type="ECO:0000256" key="1">
    <source>
        <dbReference type="ARBA" id="ARBA00001917"/>
    </source>
</evidence>
<dbReference type="Proteomes" id="UP001208567">
    <property type="component" value="Unassembled WGS sequence"/>
</dbReference>
<protein>
    <recommendedName>
        <fullName evidence="6">Nitroreductase domain-containing protein</fullName>
    </recommendedName>
</protein>
<dbReference type="PANTHER" id="PTHR43673:SF2">
    <property type="entry name" value="NITROREDUCTASE"/>
    <property type="match status" value="1"/>
</dbReference>